<dbReference type="PANTHER" id="PTHR44169">
    <property type="entry name" value="NADPH-DEPENDENT 1-ACYLDIHYDROXYACETONE PHOSPHATE REDUCTASE"/>
    <property type="match status" value="1"/>
</dbReference>
<dbReference type="Gene3D" id="3.40.50.720">
    <property type="entry name" value="NAD(P)-binding Rossmann-like Domain"/>
    <property type="match status" value="1"/>
</dbReference>
<accession>A0ABR2XDE1</accession>
<dbReference type="Pfam" id="PF00106">
    <property type="entry name" value="adh_short"/>
    <property type="match status" value="1"/>
</dbReference>
<keyword evidence="4" id="KW-1185">Reference proteome</keyword>
<comment type="caution">
    <text evidence="3">The sequence shown here is derived from an EMBL/GenBank/DDBJ whole genome shotgun (WGS) entry which is preliminary data.</text>
</comment>
<dbReference type="Proteomes" id="UP001465668">
    <property type="component" value="Unassembled WGS sequence"/>
</dbReference>
<comment type="similarity">
    <text evidence="1">Belongs to the short-chain dehydrogenases/reductases (SDR) family.</text>
</comment>
<protein>
    <recommendedName>
        <fullName evidence="5">Short-chain dehydrogenase/reductase</fullName>
    </recommendedName>
</protein>
<evidence type="ECO:0000256" key="1">
    <source>
        <dbReference type="ARBA" id="ARBA00006484"/>
    </source>
</evidence>
<dbReference type="SUPFAM" id="SSF51735">
    <property type="entry name" value="NAD(P)-binding Rossmann-fold domains"/>
    <property type="match status" value="1"/>
</dbReference>
<evidence type="ECO:0000313" key="4">
    <source>
        <dbReference type="Proteomes" id="UP001465668"/>
    </source>
</evidence>
<dbReference type="InterPro" id="IPR002347">
    <property type="entry name" value="SDR_fam"/>
</dbReference>
<reference evidence="3 4" key="1">
    <citation type="submission" date="2024-02" db="EMBL/GenBank/DDBJ databases">
        <title>First draft genome assembly of two strains of Seiridium cardinale.</title>
        <authorList>
            <person name="Emiliani G."/>
            <person name="Scali E."/>
        </authorList>
    </citation>
    <scope>NUCLEOTIDE SEQUENCE [LARGE SCALE GENOMIC DNA]</scope>
    <source>
        <strain evidence="3 4">BM-138-000479</strain>
    </source>
</reference>
<evidence type="ECO:0000313" key="3">
    <source>
        <dbReference type="EMBL" id="KAK9771840.1"/>
    </source>
</evidence>
<name>A0ABR2XDE1_9PEZI</name>
<evidence type="ECO:0000256" key="2">
    <source>
        <dbReference type="ARBA" id="ARBA00023002"/>
    </source>
</evidence>
<evidence type="ECO:0008006" key="5">
    <source>
        <dbReference type="Google" id="ProtNLM"/>
    </source>
</evidence>
<organism evidence="3 4">
    <name type="scientific">Seiridium cardinale</name>
    <dbReference type="NCBI Taxonomy" id="138064"/>
    <lineage>
        <taxon>Eukaryota</taxon>
        <taxon>Fungi</taxon>
        <taxon>Dikarya</taxon>
        <taxon>Ascomycota</taxon>
        <taxon>Pezizomycotina</taxon>
        <taxon>Sordariomycetes</taxon>
        <taxon>Xylariomycetidae</taxon>
        <taxon>Amphisphaeriales</taxon>
        <taxon>Sporocadaceae</taxon>
        <taxon>Seiridium</taxon>
    </lineage>
</organism>
<dbReference type="InterPro" id="IPR036291">
    <property type="entry name" value="NAD(P)-bd_dom_sf"/>
</dbReference>
<dbReference type="EMBL" id="JARVKM010000069">
    <property type="protein sequence ID" value="KAK9771840.1"/>
    <property type="molecule type" value="Genomic_DNA"/>
</dbReference>
<keyword evidence="2" id="KW-0560">Oxidoreductase</keyword>
<proteinExistence type="inferred from homology"/>
<gene>
    <name evidence="3" type="ORF">SCAR479_11480</name>
</gene>
<sequence length="152" mass="16302">MSDLSSLPNVTVVLLDVTNAGSGYAMPYLDIDIAFQHMLVEAKGIVATVGSTADLLGLAYQGVYCGSKAANRLMSESMRLELEPLGIKCLHITTSFVATAWFSTAPEFKLPDDSDYEPIAQNIKHVAQGHVYKMMAAAAYADRVVSDILAGK</sequence>
<dbReference type="PANTHER" id="PTHR44169:SF6">
    <property type="entry name" value="NADPH-DEPENDENT 1-ACYLDIHYDROXYACETONE PHOSPHATE REDUCTASE"/>
    <property type="match status" value="1"/>
</dbReference>